<comment type="caution">
    <text evidence="1">The sequence shown here is derived from an EMBL/GenBank/DDBJ whole genome shotgun (WGS) entry which is preliminary data.</text>
</comment>
<protein>
    <submittedName>
        <fullName evidence="1">Uncharacterized protein</fullName>
    </submittedName>
</protein>
<organism evidence="1 2">
    <name type="scientific">Zostera marina</name>
    <name type="common">Eelgrass</name>
    <dbReference type="NCBI Taxonomy" id="29655"/>
    <lineage>
        <taxon>Eukaryota</taxon>
        <taxon>Viridiplantae</taxon>
        <taxon>Streptophyta</taxon>
        <taxon>Embryophyta</taxon>
        <taxon>Tracheophyta</taxon>
        <taxon>Spermatophyta</taxon>
        <taxon>Magnoliopsida</taxon>
        <taxon>Liliopsida</taxon>
        <taxon>Zosteraceae</taxon>
        <taxon>Zostera</taxon>
    </lineage>
</organism>
<dbReference type="Proteomes" id="UP000036987">
    <property type="component" value="Unassembled WGS sequence"/>
</dbReference>
<proteinExistence type="predicted"/>
<evidence type="ECO:0000313" key="1">
    <source>
        <dbReference type="EMBL" id="KMZ66528.1"/>
    </source>
</evidence>
<evidence type="ECO:0000313" key="2">
    <source>
        <dbReference type="Proteomes" id="UP000036987"/>
    </source>
</evidence>
<sequence>MSQACEILRRKDALAATIAFHGNVRHSLILSFLLVLRGHCPPTPLLSLQSVFPSMNEISIAKIIIVDDAVNRGGMEVVRRIGVRECGGCDGVVD</sequence>
<gene>
    <name evidence="1" type="ORF">ZOSMA_297G00050</name>
</gene>
<reference evidence="2" key="1">
    <citation type="journal article" date="2016" name="Nature">
        <title>The genome of the seagrass Zostera marina reveals angiosperm adaptation to the sea.</title>
        <authorList>
            <person name="Olsen J.L."/>
            <person name="Rouze P."/>
            <person name="Verhelst B."/>
            <person name="Lin Y.-C."/>
            <person name="Bayer T."/>
            <person name="Collen J."/>
            <person name="Dattolo E."/>
            <person name="De Paoli E."/>
            <person name="Dittami S."/>
            <person name="Maumus F."/>
            <person name="Michel G."/>
            <person name="Kersting A."/>
            <person name="Lauritano C."/>
            <person name="Lohaus R."/>
            <person name="Toepel M."/>
            <person name="Tonon T."/>
            <person name="Vanneste K."/>
            <person name="Amirebrahimi M."/>
            <person name="Brakel J."/>
            <person name="Bostroem C."/>
            <person name="Chovatia M."/>
            <person name="Grimwood J."/>
            <person name="Jenkins J.W."/>
            <person name="Jueterbock A."/>
            <person name="Mraz A."/>
            <person name="Stam W.T."/>
            <person name="Tice H."/>
            <person name="Bornberg-Bauer E."/>
            <person name="Green P.J."/>
            <person name="Pearson G.A."/>
            <person name="Procaccini G."/>
            <person name="Duarte C.M."/>
            <person name="Schmutz J."/>
            <person name="Reusch T.B.H."/>
            <person name="Van de Peer Y."/>
        </authorList>
    </citation>
    <scope>NUCLEOTIDE SEQUENCE [LARGE SCALE GENOMIC DNA]</scope>
    <source>
        <strain evidence="2">cv. Finnish</strain>
    </source>
</reference>
<dbReference type="EMBL" id="LFYR01000973">
    <property type="protein sequence ID" value="KMZ66528.1"/>
    <property type="molecule type" value="Genomic_DNA"/>
</dbReference>
<name>A0A0K9PBS0_ZOSMR</name>
<accession>A0A0K9PBS0</accession>
<dbReference type="AlphaFoldDB" id="A0A0K9PBS0"/>
<keyword evidence="2" id="KW-1185">Reference proteome</keyword>